<dbReference type="SUPFAM" id="SSF52058">
    <property type="entry name" value="L domain-like"/>
    <property type="match status" value="1"/>
</dbReference>
<accession>A0A067L212</accession>
<keyword evidence="13" id="KW-1185">Reference proteome</keyword>
<dbReference type="GO" id="GO:0003680">
    <property type="term" value="F:minor groove of adenine-thymine-rich DNA binding"/>
    <property type="evidence" value="ECO:0007669"/>
    <property type="project" value="InterPro"/>
</dbReference>
<dbReference type="InterPro" id="IPR032675">
    <property type="entry name" value="LRR_dom_sf"/>
</dbReference>
<evidence type="ECO:0000256" key="1">
    <source>
        <dbReference type="ARBA" id="ARBA00004123"/>
    </source>
</evidence>
<feature type="domain" description="PPC" evidence="11">
    <location>
        <begin position="105"/>
        <end position="244"/>
    </location>
</feature>
<feature type="compositionally biased region" description="Basic residues" evidence="9">
    <location>
        <begin position="81"/>
        <end position="94"/>
    </location>
</feature>
<name>A0A067L212_JATCU</name>
<dbReference type="InterPro" id="IPR057135">
    <property type="entry name" value="At4g27190-like_LRR"/>
</dbReference>
<dbReference type="GO" id="GO:0005634">
    <property type="term" value="C:nucleus"/>
    <property type="evidence" value="ECO:0007669"/>
    <property type="project" value="UniProtKB-SubCell"/>
</dbReference>
<dbReference type="Gene3D" id="3.80.10.10">
    <property type="entry name" value="Ribonuclease Inhibitor"/>
    <property type="match status" value="2"/>
</dbReference>
<dbReference type="InterPro" id="IPR014476">
    <property type="entry name" value="AHL15-29"/>
</dbReference>
<dbReference type="Pfam" id="PF23598">
    <property type="entry name" value="LRR_14"/>
    <property type="match status" value="1"/>
</dbReference>
<dbReference type="FunFam" id="3.30.1330.80:FF:000002">
    <property type="entry name" value="AT-hook motif nuclear-localized protein"/>
    <property type="match status" value="1"/>
</dbReference>
<evidence type="ECO:0000256" key="5">
    <source>
        <dbReference type="ARBA" id="ARBA00023015"/>
    </source>
</evidence>
<dbReference type="GO" id="GO:0003700">
    <property type="term" value="F:DNA-binding transcription factor activity"/>
    <property type="evidence" value="ECO:0007669"/>
    <property type="project" value="TreeGrafter"/>
</dbReference>
<evidence type="ECO:0000259" key="11">
    <source>
        <dbReference type="PROSITE" id="PS51742"/>
    </source>
</evidence>
<proteinExistence type="predicted"/>
<feature type="signal peptide" evidence="10">
    <location>
        <begin position="1"/>
        <end position="17"/>
    </location>
</feature>
<dbReference type="AlphaFoldDB" id="A0A067L212"/>
<dbReference type="Gene3D" id="1.10.8.430">
    <property type="entry name" value="Helical domain of apoptotic protease-activating factors"/>
    <property type="match status" value="1"/>
</dbReference>
<keyword evidence="7" id="KW-0804">Transcription</keyword>
<evidence type="ECO:0000256" key="4">
    <source>
        <dbReference type="ARBA" id="ARBA00022821"/>
    </source>
</evidence>
<dbReference type="InterPro" id="IPR055414">
    <property type="entry name" value="LRR_R13L4/SHOC2-like"/>
</dbReference>
<keyword evidence="4" id="KW-0611">Plant defense</keyword>
<evidence type="ECO:0000256" key="3">
    <source>
        <dbReference type="ARBA" id="ARBA00022737"/>
    </source>
</evidence>
<evidence type="ECO:0000313" key="13">
    <source>
        <dbReference type="Proteomes" id="UP000027138"/>
    </source>
</evidence>
<organism evidence="12 13">
    <name type="scientific">Jatropha curcas</name>
    <name type="common">Barbados nut</name>
    <dbReference type="NCBI Taxonomy" id="180498"/>
    <lineage>
        <taxon>Eukaryota</taxon>
        <taxon>Viridiplantae</taxon>
        <taxon>Streptophyta</taxon>
        <taxon>Embryophyta</taxon>
        <taxon>Tracheophyta</taxon>
        <taxon>Spermatophyta</taxon>
        <taxon>Magnoliopsida</taxon>
        <taxon>eudicotyledons</taxon>
        <taxon>Gunneridae</taxon>
        <taxon>Pentapetalae</taxon>
        <taxon>rosids</taxon>
        <taxon>fabids</taxon>
        <taxon>Malpighiales</taxon>
        <taxon>Euphorbiaceae</taxon>
        <taxon>Crotonoideae</taxon>
        <taxon>Jatropheae</taxon>
        <taxon>Jatropha</taxon>
    </lineage>
</organism>
<dbReference type="SUPFAM" id="SSF117856">
    <property type="entry name" value="AF0104/ALDC/Ptd012-like"/>
    <property type="match status" value="1"/>
</dbReference>
<keyword evidence="5" id="KW-0805">Transcription regulation</keyword>
<evidence type="ECO:0000256" key="2">
    <source>
        <dbReference type="ARBA" id="ARBA00022614"/>
    </source>
</evidence>
<dbReference type="CDD" id="cd11378">
    <property type="entry name" value="DUF296"/>
    <property type="match status" value="1"/>
</dbReference>
<evidence type="ECO:0000256" key="7">
    <source>
        <dbReference type="ARBA" id="ARBA00023163"/>
    </source>
</evidence>
<comment type="subcellular location">
    <subcellularLocation>
        <location evidence="1">Nucleus</location>
    </subcellularLocation>
</comment>
<dbReference type="PANTHER" id="PTHR31100:SF3">
    <property type="entry name" value="AT-HOOK MOTIF NUCLEAR-LOCALIZED PROTEIN 20"/>
    <property type="match status" value="1"/>
</dbReference>
<dbReference type="Gene3D" id="3.30.1330.80">
    <property type="entry name" value="Hypothetical protein, similar to alpha- acetolactate decarboxylase, domain 2"/>
    <property type="match status" value="1"/>
</dbReference>
<dbReference type="Pfam" id="PF03479">
    <property type="entry name" value="PCC"/>
    <property type="match status" value="1"/>
</dbReference>
<dbReference type="SMART" id="SM00369">
    <property type="entry name" value="LRR_TYP"/>
    <property type="match status" value="3"/>
</dbReference>
<dbReference type="InterPro" id="IPR003591">
    <property type="entry name" value="Leu-rich_rpt_typical-subtyp"/>
</dbReference>
<feature type="region of interest" description="Disordered" evidence="9">
    <location>
        <begin position="51"/>
        <end position="98"/>
    </location>
</feature>
<feature type="compositionally biased region" description="Basic and acidic residues" evidence="9">
    <location>
        <begin position="64"/>
        <end position="79"/>
    </location>
</feature>
<reference evidence="12 13" key="1">
    <citation type="journal article" date="2014" name="PLoS ONE">
        <title>Global Analysis of Gene Expression Profiles in Physic Nut (Jatropha curcas L.) Seedlings Exposed to Salt Stress.</title>
        <authorList>
            <person name="Zhang L."/>
            <person name="Zhang C."/>
            <person name="Wu P."/>
            <person name="Chen Y."/>
            <person name="Li M."/>
            <person name="Jiang H."/>
            <person name="Wu G."/>
        </authorList>
    </citation>
    <scope>NUCLEOTIDE SEQUENCE [LARGE SCALE GENOMIC DNA]</scope>
    <source>
        <strain evidence="13">cv. GZQX0401</strain>
        <tissue evidence="12">Young leaves</tissue>
    </source>
</reference>
<protein>
    <recommendedName>
        <fullName evidence="11">PPC domain-containing protein</fullName>
    </recommendedName>
</protein>
<dbReference type="OrthoDB" id="1938824at2759"/>
<evidence type="ECO:0000256" key="10">
    <source>
        <dbReference type="SAM" id="SignalP"/>
    </source>
</evidence>
<keyword evidence="10" id="KW-0732">Signal</keyword>
<keyword evidence="3" id="KW-0677">Repeat</keyword>
<keyword evidence="6" id="KW-0238">DNA-binding</keyword>
<dbReference type="EMBL" id="KK914298">
    <property type="protein sequence ID" value="KDP42477.1"/>
    <property type="molecule type" value="Genomic_DNA"/>
</dbReference>
<gene>
    <name evidence="12" type="ORF">JCGZ_00274</name>
</gene>
<evidence type="ECO:0000313" key="12">
    <source>
        <dbReference type="EMBL" id="KDP42477.1"/>
    </source>
</evidence>
<sequence length="1065" mass="118731">MSLFLCLINILYSLVIACQFETLATPWWTGQVGLPGLDPASLSPSFIKANRETATNETSNRSSDSGDRDAGDELKEGAGNRRLRGRPPGSKKKPNLPIFVPTDSPNALRSHILEVAAGADVAESLAQFSRRRQCGLCVLSVSGSVVNVTLRQPATRVGVATRRGRFEILSLAGAILPPPAPRSSSGFTVYLAGRKGKVVGGSVMGPLIAAGPVIVIAATFTNAAYERLPLEDDEELGSGSSCAQVQLQGGAKYSSLPIRSYLAKAVTGTLPKDEPLSDFLFASSEGLNGLPRYIPSLPRYIPSRGEDRSKITTSSQFQGFLGLTLSEMGVGLKFQDENAESSITAPKLEKLEAESCITYRDSIQEVPTTVPDFEMAVDEKIRSRDSSSWELFCENVGEVAYSSSLQPLAVELVNKCCDNAHAIRIMAAALKDVSDVDIWRTALEMLGLGLQSTSNKESKENVMVNVVKFSYQRLQDDKTRKCLRNCAFLCNNELIAIELLVQSCLMDGLIVSYDEGKKMLITFINLNLLESLEDEDYVKMQKKICCILLEHIIPLEIGQSFLGQGSMGLTKPPKVEEWVKSKEIYLMDNQLFELPLNPVCPKLEALFLGRNNKLRMISPSFFDHMPALQVLNLSRTSIKSLPESLFTLVNLRRLFLSHCDFIMNLSPKVGELKQLEVLDLSGTEIMCLPMEVGLLTKLTCLEVSFFEPSSQKRSDKIIPYEVIPSLSQLQELNFDVSSEDRRWNACAEAVVAEISKLQNLNMLKLYFPGVKLLSYLNCVDDVEMASPLLSHFRFIVGQFVERVICRVPRDTEFELERYDKYLKYVNGEGIPEDIKRVLRHANAFFLDRHSTISKLSDFGYANMRKLKCCVAGQCNELQAIIDGNQIENESSSDAIVGFESLEYLHIYYMKNLRSICEGPVNNHSFCMLKYLTLCTCPELTTIFTPEFLVSFSNLEELTIHDCPKITSLVSCCSFEDKISCVILPALKRISLHFLPKLTSISNGLAISPELELMSFQYCLNLKRLPISKDFNKNLRKIKGESIWWRGLEWKSTLQESWDDVFVPID</sequence>
<keyword evidence="2" id="KW-0433">Leucine-rich repeat</keyword>
<dbReference type="InterPro" id="IPR005175">
    <property type="entry name" value="PPC_dom"/>
</dbReference>
<evidence type="ECO:0000256" key="9">
    <source>
        <dbReference type="SAM" id="MobiDB-lite"/>
    </source>
</evidence>
<evidence type="ECO:0000256" key="6">
    <source>
        <dbReference type="ARBA" id="ARBA00023125"/>
    </source>
</evidence>
<feature type="chain" id="PRO_5001644251" description="PPC domain-containing protein" evidence="10">
    <location>
        <begin position="18"/>
        <end position="1065"/>
    </location>
</feature>
<evidence type="ECO:0000256" key="8">
    <source>
        <dbReference type="ARBA" id="ARBA00023242"/>
    </source>
</evidence>
<dbReference type="PANTHER" id="PTHR31100">
    <property type="entry name" value="AT-HOOK MOTIF NUCLEAR-LOCALIZED PROTEIN 15"/>
    <property type="match status" value="1"/>
</dbReference>
<dbReference type="Proteomes" id="UP000027138">
    <property type="component" value="Unassembled WGS sequence"/>
</dbReference>
<keyword evidence="8" id="KW-0539">Nucleus</keyword>
<dbReference type="Pfam" id="PF23247">
    <property type="entry name" value="LRR_RPS2"/>
    <property type="match status" value="1"/>
</dbReference>
<dbReference type="InterPro" id="IPR042197">
    <property type="entry name" value="Apaf_helical"/>
</dbReference>
<dbReference type="PROSITE" id="PS51742">
    <property type="entry name" value="PPC"/>
    <property type="match status" value="1"/>
</dbReference>